<accession>A0A916Y3W1</accession>
<reference evidence="2" key="1">
    <citation type="journal article" date="2014" name="Int. J. Syst. Evol. Microbiol.">
        <title>Complete genome sequence of Corynebacterium casei LMG S-19264T (=DSM 44701T), isolated from a smear-ripened cheese.</title>
        <authorList>
            <consortium name="US DOE Joint Genome Institute (JGI-PGF)"/>
            <person name="Walter F."/>
            <person name="Albersmeier A."/>
            <person name="Kalinowski J."/>
            <person name="Ruckert C."/>
        </authorList>
    </citation>
    <scope>NUCLEOTIDE SEQUENCE</scope>
    <source>
        <strain evidence="2">CGMCC 1.15152</strain>
    </source>
</reference>
<dbReference type="EMBL" id="BMHO01000001">
    <property type="protein sequence ID" value="GGD30273.1"/>
    <property type="molecule type" value="Genomic_DNA"/>
</dbReference>
<name>A0A916Y3W1_9MICO</name>
<sequence length="256" mass="27737">MGRVSTAVSDSGSSRGFGWEKHVGLLAAGATTTLICLKILAVAGWDSITAFGILASGGTVNVLTGTLLAVLPMLYGAVAVFLLPRVERKLRRRTPVERSAARMLETLPTVLLVFIVPVAMLIALFVVVLFIIFMLILQRMRAGRNAARKRHADGSEVPTRFETLSASLGCLVVLLFGSLHTPWVPPEVSEGPDGEKVVYVLNRDANEATVLVGEGRALARINIDALKGVYCTNYGGWWNETLLQVFNEDRYPVCPD</sequence>
<keyword evidence="1" id="KW-0472">Membrane</keyword>
<keyword evidence="1" id="KW-0812">Transmembrane</keyword>
<feature type="transmembrane region" description="Helical" evidence="1">
    <location>
        <begin position="107"/>
        <end position="137"/>
    </location>
</feature>
<comment type="caution">
    <text evidence="2">The sequence shown here is derived from an EMBL/GenBank/DDBJ whole genome shotgun (WGS) entry which is preliminary data.</text>
</comment>
<keyword evidence="3" id="KW-1185">Reference proteome</keyword>
<reference evidence="2" key="2">
    <citation type="submission" date="2020-09" db="EMBL/GenBank/DDBJ databases">
        <authorList>
            <person name="Sun Q."/>
            <person name="Zhou Y."/>
        </authorList>
    </citation>
    <scope>NUCLEOTIDE SEQUENCE</scope>
    <source>
        <strain evidence="2">CGMCC 1.15152</strain>
    </source>
</reference>
<keyword evidence="1" id="KW-1133">Transmembrane helix</keyword>
<dbReference type="AlphaFoldDB" id="A0A916Y3W1"/>
<evidence type="ECO:0000256" key="1">
    <source>
        <dbReference type="SAM" id="Phobius"/>
    </source>
</evidence>
<protein>
    <submittedName>
        <fullName evidence="2">Uncharacterized protein</fullName>
    </submittedName>
</protein>
<proteinExistence type="predicted"/>
<dbReference type="Proteomes" id="UP000633205">
    <property type="component" value="Unassembled WGS sequence"/>
</dbReference>
<feature type="transmembrane region" description="Helical" evidence="1">
    <location>
        <begin position="23"/>
        <end position="45"/>
    </location>
</feature>
<gene>
    <name evidence="2" type="ORF">GCM10010915_08210</name>
</gene>
<organism evidence="2 3">
    <name type="scientific">Microbacterium faecale</name>
    <dbReference type="NCBI Taxonomy" id="1804630"/>
    <lineage>
        <taxon>Bacteria</taxon>
        <taxon>Bacillati</taxon>
        <taxon>Actinomycetota</taxon>
        <taxon>Actinomycetes</taxon>
        <taxon>Micrococcales</taxon>
        <taxon>Microbacteriaceae</taxon>
        <taxon>Microbacterium</taxon>
    </lineage>
</organism>
<evidence type="ECO:0000313" key="2">
    <source>
        <dbReference type="EMBL" id="GGD30273.1"/>
    </source>
</evidence>
<evidence type="ECO:0000313" key="3">
    <source>
        <dbReference type="Proteomes" id="UP000633205"/>
    </source>
</evidence>
<feature type="transmembrane region" description="Helical" evidence="1">
    <location>
        <begin position="65"/>
        <end position="86"/>
    </location>
</feature>